<dbReference type="InterPro" id="IPR050220">
    <property type="entry name" value="Type_II_DNA_Topoisomerases"/>
</dbReference>
<dbReference type="RefSeq" id="WP_221555154.1">
    <property type="nucleotide sequence ID" value="NZ_JAIGNO010000001.1"/>
</dbReference>
<accession>A0ABS7J4J7</accession>
<proteinExistence type="inferred from homology"/>
<feature type="compositionally biased region" description="Basic and acidic residues" evidence="10">
    <location>
        <begin position="918"/>
        <end position="937"/>
    </location>
</feature>
<comment type="caution">
    <text evidence="12">The sequence shown here is derived from an EMBL/GenBank/DDBJ whole genome shotgun (WGS) entry which is preliminary data.</text>
</comment>
<evidence type="ECO:0000256" key="7">
    <source>
        <dbReference type="ARBA" id="ARBA00023235"/>
    </source>
</evidence>
<dbReference type="Gene3D" id="2.120.10.90">
    <property type="entry name" value="DNA gyrase/topoisomerase IV, subunit A, C-terminal"/>
    <property type="match status" value="1"/>
</dbReference>
<dbReference type="SMART" id="SM00434">
    <property type="entry name" value="TOP4c"/>
    <property type="match status" value="1"/>
</dbReference>
<dbReference type="InterPro" id="IPR002205">
    <property type="entry name" value="Topo_IIA_dom_A"/>
</dbReference>
<evidence type="ECO:0000256" key="5">
    <source>
        <dbReference type="ARBA" id="ARBA00023029"/>
    </source>
</evidence>
<keyword evidence="7 8" id="KW-0413">Isomerase</keyword>
<dbReference type="NCBIfam" id="TIGR01063">
    <property type="entry name" value="gyrA"/>
    <property type="match status" value="1"/>
</dbReference>
<feature type="domain" description="Topo IIA-type catalytic" evidence="11">
    <location>
        <begin position="44"/>
        <end position="534"/>
    </location>
</feature>
<comment type="miscellaneous">
    <text evidence="8">Few gyrases are as efficient as E.coli at forming negative supercoils. Not all organisms have 2 type II topoisomerases; in organisms with a single type II topoisomerase this enzyme also has to decatenate newly replicated chromosomes.</text>
</comment>
<dbReference type="GO" id="GO:0003918">
    <property type="term" value="F:DNA topoisomerase type II (double strand cut, ATP-hydrolyzing) activity"/>
    <property type="evidence" value="ECO:0007669"/>
    <property type="project" value="UniProtKB-EC"/>
</dbReference>
<dbReference type="NCBIfam" id="NF004044">
    <property type="entry name" value="PRK05561.1"/>
    <property type="match status" value="1"/>
</dbReference>
<evidence type="ECO:0000256" key="3">
    <source>
        <dbReference type="ARBA" id="ARBA00022741"/>
    </source>
</evidence>
<keyword evidence="5 8" id="KW-0799">Topoisomerase</keyword>
<comment type="subcellular location">
    <subcellularLocation>
        <location evidence="8">Cytoplasm</location>
    </subcellularLocation>
</comment>
<dbReference type="InterPro" id="IPR013758">
    <property type="entry name" value="Topo_IIA_A/C_ab"/>
</dbReference>
<dbReference type="SUPFAM" id="SSF56719">
    <property type="entry name" value="Type II DNA topoisomerase"/>
    <property type="match status" value="1"/>
</dbReference>
<comment type="similarity">
    <text evidence="2 8">Belongs to the type II topoisomerase GyrA/ParC subunit family.</text>
</comment>
<dbReference type="InterPro" id="IPR013760">
    <property type="entry name" value="Topo_IIA-like_dom_sf"/>
</dbReference>
<dbReference type="InterPro" id="IPR035516">
    <property type="entry name" value="Gyrase/topoIV_suA_C"/>
</dbReference>
<evidence type="ECO:0000256" key="8">
    <source>
        <dbReference type="HAMAP-Rule" id="MF_01897"/>
    </source>
</evidence>
<protein>
    <recommendedName>
        <fullName evidence="8">DNA gyrase subunit A</fullName>
        <ecNumber evidence="8">5.6.2.2</ecNumber>
    </recommendedName>
</protein>
<dbReference type="PANTHER" id="PTHR43493:SF5">
    <property type="entry name" value="DNA GYRASE SUBUNIT A, CHLOROPLASTIC_MITOCHONDRIAL"/>
    <property type="match status" value="1"/>
</dbReference>
<dbReference type="Proteomes" id="UP000755104">
    <property type="component" value="Unassembled WGS sequence"/>
</dbReference>
<reference evidence="12 13" key="1">
    <citation type="submission" date="2021-08" db="EMBL/GenBank/DDBJ databases">
        <title>Comparative Genomics Analysis of the Genus Qipengyuania Reveals Extensive Genetic Diversity and Metabolic Versatility, Including the Description of Fifteen Novel Species.</title>
        <authorList>
            <person name="Liu Y."/>
        </authorList>
    </citation>
    <scope>NUCLEOTIDE SEQUENCE [LARGE SCALE GENOMIC DNA]</scope>
    <source>
        <strain evidence="12 13">6D47A</strain>
    </source>
</reference>
<dbReference type="PANTHER" id="PTHR43493">
    <property type="entry name" value="DNA GYRASE/TOPOISOMERASE SUBUNIT A"/>
    <property type="match status" value="1"/>
</dbReference>
<dbReference type="Pfam" id="PF03989">
    <property type="entry name" value="DNA_gyraseA_C"/>
    <property type="match status" value="6"/>
</dbReference>
<name>A0ABS7J4J7_9SPHN</name>
<dbReference type="Gene3D" id="1.10.268.10">
    <property type="entry name" value="Topoisomerase, domain 3"/>
    <property type="match status" value="1"/>
</dbReference>
<dbReference type="InterPro" id="IPR005743">
    <property type="entry name" value="GyrA"/>
</dbReference>
<organism evidence="12 13">
    <name type="scientific">Qipengyuania qiaonensis</name>
    <dbReference type="NCBI Taxonomy" id="2867240"/>
    <lineage>
        <taxon>Bacteria</taxon>
        <taxon>Pseudomonadati</taxon>
        <taxon>Pseudomonadota</taxon>
        <taxon>Alphaproteobacteria</taxon>
        <taxon>Sphingomonadales</taxon>
        <taxon>Erythrobacteraceae</taxon>
        <taxon>Qipengyuania</taxon>
    </lineage>
</organism>
<evidence type="ECO:0000256" key="1">
    <source>
        <dbReference type="ARBA" id="ARBA00000185"/>
    </source>
</evidence>
<evidence type="ECO:0000313" key="13">
    <source>
        <dbReference type="Proteomes" id="UP000755104"/>
    </source>
</evidence>
<keyword evidence="6 8" id="KW-0238">DNA-binding</keyword>
<evidence type="ECO:0000256" key="10">
    <source>
        <dbReference type="SAM" id="MobiDB-lite"/>
    </source>
</evidence>
<keyword evidence="8" id="KW-0963">Cytoplasm</keyword>
<feature type="region of interest" description="Disordered" evidence="10">
    <location>
        <begin position="900"/>
        <end position="946"/>
    </location>
</feature>
<evidence type="ECO:0000256" key="4">
    <source>
        <dbReference type="ARBA" id="ARBA00022840"/>
    </source>
</evidence>
<keyword evidence="13" id="KW-1185">Reference proteome</keyword>
<dbReference type="EMBL" id="JAIGNO010000001">
    <property type="protein sequence ID" value="MBX7481231.1"/>
    <property type="molecule type" value="Genomic_DNA"/>
</dbReference>
<dbReference type="CDD" id="cd00187">
    <property type="entry name" value="TOP4c"/>
    <property type="match status" value="1"/>
</dbReference>
<dbReference type="HAMAP" id="MF_01897">
    <property type="entry name" value="GyrA"/>
    <property type="match status" value="1"/>
</dbReference>
<feature type="active site" description="O-(5'-phospho-DNA)-tyrosine intermediate" evidence="8 9">
    <location>
        <position position="132"/>
    </location>
</feature>
<evidence type="ECO:0000259" key="11">
    <source>
        <dbReference type="PROSITE" id="PS52040"/>
    </source>
</evidence>
<gene>
    <name evidence="8 12" type="primary">gyrA</name>
    <name evidence="12" type="ORF">K3174_01705</name>
</gene>
<comment type="function">
    <text evidence="8">A type II topoisomerase that negatively supercoils closed circular double-stranded (ds) DNA in an ATP-dependent manner to modulate DNA topology and maintain chromosomes in an underwound state. Negative supercoiling favors strand separation, and DNA replication, transcription, recombination and repair, all of which involve strand separation. Also able to catalyze the interconversion of other topological isomers of dsDNA rings, including catenanes and knotted rings. Type II topoisomerases break and join 2 DNA strands simultaneously in an ATP-dependent manner.</text>
</comment>
<dbReference type="Pfam" id="PF00521">
    <property type="entry name" value="DNA_topoisoIV"/>
    <property type="match status" value="1"/>
</dbReference>
<keyword evidence="3 8" id="KW-0547">Nucleotide-binding</keyword>
<dbReference type="EC" id="5.6.2.2" evidence="8"/>
<dbReference type="InterPro" id="IPR013757">
    <property type="entry name" value="Topo_IIA_A_a_sf"/>
</dbReference>
<dbReference type="PROSITE" id="PS52040">
    <property type="entry name" value="TOPO_IIA"/>
    <property type="match status" value="1"/>
</dbReference>
<feature type="short sequence motif" description="GyrA-box" evidence="8">
    <location>
        <begin position="561"/>
        <end position="567"/>
    </location>
</feature>
<evidence type="ECO:0000313" key="12">
    <source>
        <dbReference type="EMBL" id="MBX7481231.1"/>
    </source>
</evidence>
<comment type="catalytic activity">
    <reaction evidence="1 8 9">
        <text>ATP-dependent breakage, passage and rejoining of double-stranded DNA.</text>
        <dbReference type="EC" id="5.6.2.2"/>
    </reaction>
</comment>
<dbReference type="InterPro" id="IPR006691">
    <property type="entry name" value="GyrA/parC_rep"/>
</dbReference>
<comment type="subunit">
    <text evidence="8">Heterotetramer, composed of two GyrA and two GyrB chains. In the heterotetramer, GyrA contains the active site tyrosine that forms a transient covalent intermediate with DNA, while GyrB binds cofactors and catalyzes ATP hydrolysis.</text>
</comment>
<keyword evidence="4 8" id="KW-0067">ATP-binding</keyword>
<sequence length="946" mass="104079">MSDDTDIMDTPAPGGEDYARIDIVDEMKTSYLDYAMSVIVSRALPDVRDGLKPVHRRILFASQEGGFVAGRPYRKSAKIVGDVMGNYHPHGDAAIYDALARMTQDWSLRVPLVDGQGNFGSMDPDPPASMRYTEARLARVANALLDDLDKDTVDFTDNYDGSRREPTVLPARFPNLLVNGAGGIAVGMATNIPPHNLGEVIDGCLAFIENPAITSEDLFEIIPGPDFPTAPLILGKSGARAAYTTGRGSILMRARHEVETKGNRQSIVLTSIPYQVGKSGLVEKIAEAAKEKRIEGISDIRDESSREGVRVVVDLKRDASPEVVLNQIWRYSPAQSSFPANMLAIRGGRPEVLTLRDFVQAFIGFREEVITRRTKFELNKARERAHILLGLVVAVSNLDEVVAMIRGSSNPADARARLLAKEWPIGDIAQYIALVEAIEPTDEQTGGTYRLSERQVKAILELRLHRLTALGRDEIGDELKELSLAIEEYLSILADRVKLYRVMREELEEIRNTYATPRMTEIAPAWDGIEDEDLIEREEMVVTVTHGGYIKRTPLDAFRAQARGGKGRSGMATKDEDAVVEMFVTSTHNPVLFFTNTGRVYRMKVWKLPEGGPQTKGRPMVNLLPLGDDERVTNVLPLPEDENEWSRLNIVFATEQGMVRRNSMDAFTNVPSNGKYAMGFVEGSGDRLIGVRLLTEDQEIFLASDAGKAIRFAAGDARETKSRTGIGVRGMKLKDGQKVVSMAVLDTGERDTDMRDAYLRAADWKNNENAPTLDAEKVADMAEAEEFILTLTANGYGKISSAYEYRTTGRGGQGLTNIGEPSSNPDRNGHVVASFPVRHGMQLMLVTDQAKLIRLPLQFRHLIEGGFESHNGFSISGRGSSGVRIFNVAKGEQIVKAARIDESAEPENEAEAAVADEIADRGGLDRTTPHTTLHSDDNIGEEPDGE</sequence>
<evidence type="ECO:0000256" key="2">
    <source>
        <dbReference type="ARBA" id="ARBA00008263"/>
    </source>
</evidence>
<evidence type="ECO:0000256" key="9">
    <source>
        <dbReference type="PROSITE-ProRule" id="PRU01384"/>
    </source>
</evidence>
<dbReference type="Gene3D" id="3.90.199.10">
    <property type="entry name" value="Topoisomerase II, domain 5"/>
    <property type="match status" value="1"/>
</dbReference>
<dbReference type="NCBIfam" id="NF004043">
    <property type="entry name" value="PRK05560.1"/>
    <property type="match status" value="1"/>
</dbReference>
<dbReference type="Gene3D" id="3.30.1360.40">
    <property type="match status" value="1"/>
</dbReference>
<evidence type="ECO:0000256" key="6">
    <source>
        <dbReference type="ARBA" id="ARBA00023125"/>
    </source>
</evidence>
<dbReference type="SUPFAM" id="SSF101904">
    <property type="entry name" value="GyrA/ParC C-terminal domain-like"/>
    <property type="match status" value="1"/>
</dbReference>